<feature type="chain" id="PRO_5015576427" evidence="1">
    <location>
        <begin position="24"/>
        <end position="127"/>
    </location>
</feature>
<accession>A0A2U2DMF3</accession>
<organism evidence="2 3">
    <name type="scientific">Metarhizobium album</name>
    <dbReference type="NCBI Taxonomy" id="2182425"/>
    <lineage>
        <taxon>Bacteria</taxon>
        <taxon>Pseudomonadati</taxon>
        <taxon>Pseudomonadota</taxon>
        <taxon>Alphaproteobacteria</taxon>
        <taxon>Hyphomicrobiales</taxon>
        <taxon>Rhizobiaceae</taxon>
        <taxon>Metarhizobium</taxon>
    </lineage>
</organism>
<keyword evidence="1" id="KW-0732">Signal</keyword>
<reference evidence="2 3" key="1">
    <citation type="submission" date="2018-05" db="EMBL/GenBank/DDBJ databases">
        <title>The draft genome of strain NS-104.</title>
        <authorList>
            <person name="Hang P."/>
            <person name="Jiang J."/>
        </authorList>
    </citation>
    <scope>NUCLEOTIDE SEQUENCE [LARGE SCALE GENOMIC DNA]</scope>
    <source>
        <strain evidence="2 3">NS-104</strain>
    </source>
</reference>
<sequence length="127" mass="13409">MKTISAALSVLLTLSAAGGSAHAADPKGPRLGAAIADQTIPGTDAMTTGSIAPTLFSVIFVADLDRNDPKRRLIEQRAQNLVEVNRARKVLNDDPLAVAQLRDQNIDVINVIAVGQDSDGSNVFYVE</sequence>
<evidence type="ECO:0000313" key="3">
    <source>
        <dbReference type="Proteomes" id="UP000245252"/>
    </source>
</evidence>
<dbReference type="EMBL" id="QFBC01000010">
    <property type="protein sequence ID" value="PWE54471.1"/>
    <property type="molecule type" value="Genomic_DNA"/>
</dbReference>
<name>A0A2U2DMF3_9HYPH</name>
<dbReference type="AlphaFoldDB" id="A0A2U2DMF3"/>
<dbReference type="Proteomes" id="UP000245252">
    <property type="component" value="Unassembled WGS sequence"/>
</dbReference>
<feature type="signal peptide" evidence="1">
    <location>
        <begin position="1"/>
        <end position="23"/>
    </location>
</feature>
<protein>
    <submittedName>
        <fullName evidence="2">Uncharacterized protein</fullName>
    </submittedName>
</protein>
<proteinExistence type="predicted"/>
<comment type="caution">
    <text evidence="2">The sequence shown here is derived from an EMBL/GenBank/DDBJ whole genome shotgun (WGS) entry which is preliminary data.</text>
</comment>
<evidence type="ECO:0000256" key="1">
    <source>
        <dbReference type="SAM" id="SignalP"/>
    </source>
</evidence>
<keyword evidence="3" id="KW-1185">Reference proteome</keyword>
<gene>
    <name evidence="2" type="ORF">DEM27_20425</name>
</gene>
<dbReference type="RefSeq" id="WP_109460100.1">
    <property type="nucleotide sequence ID" value="NZ_QFBC01000010.1"/>
</dbReference>
<evidence type="ECO:0000313" key="2">
    <source>
        <dbReference type="EMBL" id="PWE54471.1"/>
    </source>
</evidence>